<feature type="compositionally biased region" description="Gly residues" evidence="1">
    <location>
        <begin position="1"/>
        <end position="12"/>
    </location>
</feature>
<dbReference type="Gene3D" id="3.40.50.1000">
    <property type="entry name" value="HAD superfamily/HAD-like"/>
    <property type="match status" value="1"/>
</dbReference>
<dbReference type="GO" id="GO:0016787">
    <property type="term" value="F:hydrolase activity"/>
    <property type="evidence" value="ECO:0007669"/>
    <property type="project" value="UniProtKB-KW"/>
</dbReference>
<feature type="region of interest" description="Disordered" evidence="1">
    <location>
        <begin position="1"/>
        <end position="40"/>
    </location>
</feature>
<organism evidence="2 3">
    <name type="scientific">Chlorella sorokiniana</name>
    <name type="common">Freshwater green alga</name>
    <dbReference type="NCBI Taxonomy" id="3076"/>
    <lineage>
        <taxon>Eukaryota</taxon>
        <taxon>Viridiplantae</taxon>
        <taxon>Chlorophyta</taxon>
        <taxon>core chlorophytes</taxon>
        <taxon>Trebouxiophyceae</taxon>
        <taxon>Chlorellales</taxon>
        <taxon>Chlorellaceae</taxon>
        <taxon>Chlorella clade</taxon>
        <taxon>Chlorella</taxon>
    </lineage>
</organism>
<dbReference type="OrthoDB" id="545219at2759"/>
<gene>
    <name evidence="2" type="ORF">C2E21_8465</name>
</gene>
<protein>
    <submittedName>
        <fullName evidence="2">Haloacid dehalogenase-like hydrolase domain-containing protein</fullName>
    </submittedName>
</protein>
<accession>A0A2P6TEB0</accession>
<dbReference type="AlphaFoldDB" id="A0A2P6TEB0"/>
<dbReference type="InterPro" id="IPR023214">
    <property type="entry name" value="HAD_sf"/>
</dbReference>
<dbReference type="Proteomes" id="UP000239899">
    <property type="component" value="Unassembled WGS sequence"/>
</dbReference>
<feature type="compositionally biased region" description="Low complexity" evidence="1">
    <location>
        <begin position="19"/>
        <end position="40"/>
    </location>
</feature>
<name>A0A2P6TEB0_CHLSO</name>
<proteinExistence type="predicted"/>
<evidence type="ECO:0000313" key="3">
    <source>
        <dbReference type="Proteomes" id="UP000239899"/>
    </source>
</evidence>
<keyword evidence="3" id="KW-1185">Reference proteome</keyword>
<dbReference type="SUPFAM" id="SSF56784">
    <property type="entry name" value="HAD-like"/>
    <property type="match status" value="1"/>
</dbReference>
<dbReference type="EMBL" id="LHPG02000020">
    <property type="protein sequence ID" value="PRW20979.1"/>
    <property type="molecule type" value="Genomic_DNA"/>
</dbReference>
<evidence type="ECO:0000313" key="2">
    <source>
        <dbReference type="EMBL" id="PRW20979.1"/>
    </source>
</evidence>
<evidence type="ECO:0000256" key="1">
    <source>
        <dbReference type="SAM" id="MobiDB-lite"/>
    </source>
</evidence>
<comment type="caution">
    <text evidence="2">The sequence shown here is derived from an EMBL/GenBank/DDBJ whole genome shotgun (WGS) entry which is preliminary data.</text>
</comment>
<sequence length="227" mass="23129">MRVVSMGGGSGEGGEEGPESSGSESEGEGAPAGATFEQQVAAAQARKKAEAAKEFVRVYNLQKASGMGMAVDPKIMTAAERAGKLTPQLMAAIAATLDVPAAQTMVVAGGNTLMEAGKSAGMLTLGVPPSVAQRGGFSAADALFDGYGPGGGLTWHKAKLVLQKHQNKAAAQQQGRQGREEAGSGDASPCRSSTIFPGLYSAPHPAHCPLYFSDCTTSFTLCHPSCL</sequence>
<dbReference type="InterPro" id="IPR036412">
    <property type="entry name" value="HAD-like_sf"/>
</dbReference>
<feature type="region of interest" description="Disordered" evidence="1">
    <location>
        <begin position="165"/>
        <end position="190"/>
    </location>
</feature>
<reference evidence="2 3" key="1">
    <citation type="journal article" date="2018" name="Plant J.">
        <title>Genome sequences of Chlorella sorokiniana UTEX 1602 and Micractinium conductrix SAG 241.80: implications to maltose excretion by a green alga.</title>
        <authorList>
            <person name="Arriola M.B."/>
            <person name="Velmurugan N."/>
            <person name="Zhang Y."/>
            <person name="Plunkett M.H."/>
            <person name="Hondzo H."/>
            <person name="Barney B.M."/>
        </authorList>
    </citation>
    <scope>NUCLEOTIDE SEQUENCE [LARGE SCALE GENOMIC DNA]</scope>
    <source>
        <strain evidence="3">UTEX 1602</strain>
    </source>
</reference>